<gene>
    <name evidence="1" type="ORF">B9X95_18605</name>
</gene>
<dbReference type="AlphaFoldDB" id="A0A241ZA56"/>
<dbReference type="Proteomes" id="UP000194699">
    <property type="component" value="Unassembled WGS sequence"/>
</dbReference>
<reference evidence="1 2" key="1">
    <citation type="submission" date="2017-05" db="EMBL/GenBank/DDBJ databases">
        <authorList>
            <person name="Song R."/>
            <person name="Chenine A.L."/>
            <person name="Ruprecht R.M."/>
        </authorList>
    </citation>
    <scope>NUCLEOTIDE SEQUENCE [LARGE SCALE GENOMIC DNA]</scope>
    <source>
        <strain evidence="1 2">PR350</strain>
    </source>
</reference>
<sequence length="86" mass="9444">MIMDVMTANNTITEAATVMDEIIADVVVTIINENDGSFDLTTKAGIDEAVEHAAYFYKQAGITLNTSDVRHALHRKLSSIKKFELA</sequence>
<name>A0A241ZA56_ACIBA</name>
<comment type="caution">
    <text evidence="1">The sequence shown here is derived from an EMBL/GenBank/DDBJ whole genome shotgun (WGS) entry which is preliminary data.</text>
</comment>
<dbReference type="RefSeq" id="WP_086249951.1">
    <property type="nucleotide sequence ID" value="NZ_BHFX01000060.1"/>
</dbReference>
<organism evidence="1 2">
    <name type="scientific">Acinetobacter baumannii</name>
    <dbReference type="NCBI Taxonomy" id="470"/>
    <lineage>
        <taxon>Bacteria</taxon>
        <taxon>Pseudomonadati</taxon>
        <taxon>Pseudomonadota</taxon>
        <taxon>Gammaproteobacteria</taxon>
        <taxon>Moraxellales</taxon>
        <taxon>Moraxellaceae</taxon>
        <taxon>Acinetobacter</taxon>
        <taxon>Acinetobacter calcoaceticus/baumannii complex</taxon>
    </lineage>
</organism>
<protein>
    <submittedName>
        <fullName evidence="1">Uncharacterized protein</fullName>
    </submittedName>
</protein>
<accession>A0A241ZA56</accession>
<evidence type="ECO:0000313" key="1">
    <source>
        <dbReference type="EMBL" id="OTM79762.1"/>
    </source>
</evidence>
<dbReference type="EMBL" id="NGEL01000184">
    <property type="protein sequence ID" value="OTM79762.1"/>
    <property type="molecule type" value="Genomic_DNA"/>
</dbReference>
<proteinExistence type="predicted"/>
<evidence type="ECO:0000313" key="2">
    <source>
        <dbReference type="Proteomes" id="UP000194699"/>
    </source>
</evidence>